<evidence type="ECO:0000313" key="3">
    <source>
        <dbReference type="Proteomes" id="UP000030671"/>
    </source>
</evidence>
<dbReference type="RefSeq" id="XP_009540798.1">
    <property type="nucleotide sequence ID" value="XM_009542503.1"/>
</dbReference>
<feature type="region of interest" description="Disordered" evidence="1">
    <location>
        <begin position="265"/>
        <end position="345"/>
    </location>
</feature>
<feature type="region of interest" description="Disordered" evidence="1">
    <location>
        <begin position="93"/>
        <end position="112"/>
    </location>
</feature>
<feature type="compositionally biased region" description="Polar residues" evidence="1">
    <location>
        <begin position="176"/>
        <end position="188"/>
    </location>
</feature>
<dbReference type="KEGG" id="hir:HETIRDRAFT_468472"/>
<name>W4KM98_HETIT</name>
<feature type="compositionally biased region" description="Gly residues" evidence="1">
    <location>
        <begin position="266"/>
        <end position="293"/>
    </location>
</feature>
<accession>W4KM98</accession>
<feature type="region of interest" description="Disordered" evidence="1">
    <location>
        <begin position="119"/>
        <end position="188"/>
    </location>
</feature>
<reference evidence="2 3" key="1">
    <citation type="journal article" date="2012" name="New Phytol.">
        <title>Insight into trade-off between wood decay and parasitism from the genome of a fungal forest pathogen.</title>
        <authorList>
            <person name="Olson A."/>
            <person name="Aerts A."/>
            <person name="Asiegbu F."/>
            <person name="Belbahri L."/>
            <person name="Bouzid O."/>
            <person name="Broberg A."/>
            <person name="Canback B."/>
            <person name="Coutinho P.M."/>
            <person name="Cullen D."/>
            <person name="Dalman K."/>
            <person name="Deflorio G."/>
            <person name="van Diepen L.T."/>
            <person name="Dunand C."/>
            <person name="Duplessis S."/>
            <person name="Durling M."/>
            <person name="Gonthier P."/>
            <person name="Grimwood J."/>
            <person name="Fossdal C.G."/>
            <person name="Hansson D."/>
            <person name="Henrissat B."/>
            <person name="Hietala A."/>
            <person name="Himmelstrand K."/>
            <person name="Hoffmeister D."/>
            <person name="Hogberg N."/>
            <person name="James T.Y."/>
            <person name="Karlsson M."/>
            <person name="Kohler A."/>
            <person name="Kues U."/>
            <person name="Lee Y.H."/>
            <person name="Lin Y.C."/>
            <person name="Lind M."/>
            <person name="Lindquist E."/>
            <person name="Lombard V."/>
            <person name="Lucas S."/>
            <person name="Lunden K."/>
            <person name="Morin E."/>
            <person name="Murat C."/>
            <person name="Park J."/>
            <person name="Raffaello T."/>
            <person name="Rouze P."/>
            <person name="Salamov A."/>
            <person name="Schmutz J."/>
            <person name="Solheim H."/>
            <person name="Stahlberg J."/>
            <person name="Velez H."/>
            <person name="de Vries R.P."/>
            <person name="Wiebenga A."/>
            <person name="Woodward S."/>
            <person name="Yakovlev I."/>
            <person name="Garbelotto M."/>
            <person name="Martin F."/>
            <person name="Grigoriev I.V."/>
            <person name="Stenlid J."/>
        </authorList>
    </citation>
    <scope>NUCLEOTIDE SEQUENCE [LARGE SCALE GENOMIC DNA]</scope>
    <source>
        <strain evidence="2 3">TC 32-1</strain>
    </source>
</reference>
<feature type="compositionally biased region" description="Basic and acidic residues" evidence="1">
    <location>
        <begin position="308"/>
        <end position="317"/>
    </location>
</feature>
<dbReference type="Proteomes" id="UP000030671">
    <property type="component" value="Unassembled WGS sequence"/>
</dbReference>
<gene>
    <name evidence="2" type="ORF">HETIRDRAFT_468472</name>
</gene>
<dbReference type="EMBL" id="KI925454">
    <property type="protein sequence ID" value="ETW86814.1"/>
    <property type="molecule type" value="Genomic_DNA"/>
</dbReference>
<protein>
    <submittedName>
        <fullName evidence="2">Uncharacterized protein</fullName>
    </submittedName>
</protein>
<proteinExistence type="predicted"/>
<feature type="compositionally biased region" description="Gly residues" evidence="1">
    <location>
        <begin position="143"/>
        <end position="169"/>
    </location>
</feature>
<evidence type="ECO:0000313" key="2">
    <source>
        <dbReference type="EMBL" id="ETW86814.1"/>
    </source>
</evidence>
<evidence type="ECO:0000256" key="1">
    <source>
        <dbReference type="SAM" id="MobiDB-lite"/>
    </source>
</evidence>
<sequence>MAHPRPTSSPSAATFAIPSGSLAISSNLDALLEHDARIRRQTSGISLRSQAEQHTRAKTVAVVAAADFLQAASQHAAATAAAAAAAAAAASANADPVTRSLPPPPRGPRRVSSRATICLGDAERGDVSNPTPDSPLEKEDGEGGGGGGGGGGSSSSGGLAGGTGRGVGVGRRILGASNTSPPASPTRVNVNVSTRWSATAAQLNPFINPAPRIVRQQPSWQSFATASSVHPAAASSASVCSAASTSTSTLSAEDHAFHPHVHAIGAGIGNSSSGGAGDGGGSGKGGSKGGGRGGVRKIKLSKSLTASPDRRFLERPHTAQSVMRAGTPMPMPTPPSPTRSRSHGSLQKMLSKMWSFSNLGGQTGTTEREREAARRQHQQRRAEAEWGRRIAEGKARGGLFAFGTGRGAPPPPAPAAATEQAQAQEHGLAHGHARQSEAGADTRRTSTKPLFVPYVRT</sequence>
<dbReference type="GeneID" id="20677236"/>
<dbReference type="AlphaFoldDB" id="W4KM98"/>
<dbReference type="HOGENOM" id="CLU_598586_0_0_1"/>
<feature type="region of interest" description="Disordered" evidence="1">
    <location>
        <begin position="399"/>
        <end position="457"/>
    </location>
</feature>
<keyword evidence="3" id="KW-1185">Reference proteome</keyword>
<dbReference type="InParanoid" id="W4KM98"/>
<organism evidence="2 3">
    <name type="scientific">Heterobasidion irregulare (strain TC 32-1)</name>
    <dbReference type="NCBI Taxonomy" id="747525"/>
    <lineage>
        <taxon>Eukaryota</taxon>
        <taxon>Fungi</taxon>
        <taxon>Dikarya</taxon>
        <taxon>Basidiomycota</taxon>
        <taxon>Agaricomycotina</taxon>
        <taxon>Agaricomycetes</taxon>
        <taxon>Russulales</taxon>
        <taxon>Bondarzewiaceae</taxon>
        <taxon>Heterobasidion</taxon>
        <taxon>Heterobasidion annosum species complex</taxon>
    </lineage>
</organism>